<dbReference type="RefSeq" id="WP_128778530.1">
    <property type="nucleotide sequence ID" value="NZ_RYFI01000016.1"/>
</dbReference>
<keyword evidence="3" id="KW-0378">Hydrolase</keyword>
<evidence type="ECO:0000256" key="1">
    <source>
        <dbReference type="ARBA" id="ARBA00023239"/>
    </source>
</evidence>
<name>A0A4Q0MCN8_9HYPH</name>
<organism evidence="3 4">
    <name type="scientific">Hansschlegelia zhihuaiae</name>
    <dbReference type="NCBI Taxonomy" id="405005"/>
    <lineage>
        <taxon>Bacteria</taxon>
        <taxon>Pseudomonadati</taxon>
        <taxon>Pseudomonadota</taxon>
        <taxon>Alphaproteobacteria</taxon>
        <taxon>Hyphomicrobiales</taxon>
        <taxon>Methylopilaceae</taxon>
        <taxon>Hansschlegelia</taxon>
    </lineage>
</organism>
<dbReference type="EMBL" id="RYFI01000016">
    <property type="protein sequence ID" value="RXF70964.1"/>
    <property type="molecule type" value="Genomic_DNA"/>
</dbReference>
<dbReference type="InterPro" id="IPR006680">
    <property type="entry name" value="Amidohydro-rel"/>
</dbReference>
<feature type="domain" description="Amidohydrolase-related" evidence="2">
    <location>
        <begin position="66"/>
        <end position="343"/>
    </location>
</feature>
<dbReference type="OrthoDB" id="9799024at2"/>
<comment type="caution">
    <text evidence="3">The sequence shown here is derived from an EMBL/GenBank/DDBJ whole genome shotgun (WGS) entry which is preliminary data.</text>
</comment>
<dbReference type="GO" id="GO:0016787">
    <property type="term" value="F:hydrolase activity"/>
    <property type="evidence" value="ECO:0007669"/>
    <property type="project" value="UniProtKB-KW"/>
</dbReference>
<dbReference type="Proteomes" id="UP000289708">
    <property type="component" value="Unassembled WGS sequence"/>
</dbReference>
<dbReference type="Gene3D" id="3.20.20.140">
    <property type="entry name" value="Metal-dependent hydrolases"/>
    <property type="match status" value="1"/>
</dbReference>
<dbReference type="GO" id="GO:0019748">
    <property type="term" value="P:secondary metabolic process"/>
    <property type="evidence" value="ECO:0007669"/>
    <property type="project" value="TreeGrafter"/>
</dbReference>
<dbReference type="Pfam" id="PF04909">
    <property type="entry name" value="Amidohydro_2"/>
    <property type="match status" value="1"/>
</dbReference>
<dbReference type="SUPFAM" id="SSF51556">
    <property type="entry name" value="Metallo-dependent hydrolases"/>
    <property type="match status" value="1"/>
</dbReference>
<dbReference type="GO" id="GO:0016831">
    <property type="term" value="F:carboxy-lyase activity"/>
    <property type="evidence" value="ECO:0007669"/>
    <property type="project" value="InterPro"/>
</dbReference>
<evidence type="ECO:0000259" key="2">
    <source>
        <dbReference type="Pfam" id="PF04909"/>
    </source>
</evidence>
<reference evidence="3 4" key="1">
    <citation type="submission" date="2018-12" db="EMBL/GenBank/DDBJ databases">
        <title>bacterium Hansschlegelia zhihuaiae S113.</title>
        <authorList>
            <person name="He J."/>
        </authorList>
    </citation>
    <scope>NUCLEOTIDE SEQUENCE [LARGE SCALE GENOMIC DNA]</scope>
    <source>
        <strain evidence="3 4">S 113</strain>
    </source>
</reference>
<keyword evidence="1" id="KW-0456">Lyase</keyword>
<accession>A0A4Q0MCN8</accession>
<proteinExistence type="predicted"/>
<gene>
    <name evidence="3" type="ORF">EK403_16290</name>
</gene>
<dbReference type="GO" id="GO:0005737">
    <property type="term" value="C:cytoplasm"/>
    <property type="evidence" value="ECO:0007669"/>
    <property type="project" value="TreeGrafter"/>
</dbReference>
<evidence type="ECO:0000313" key="3">
    <source>
        <dbReference type="EMBL" id="RXF70964.1"/>
    </source>
</evidence>
<dbReference type="AlphaFoldDB" id="A0A4Q0MCN8"/>
<keyword evidence="4" id="KW-1185">Reference proteome</keyword>
<sequence length="358" mass="40570">MKVLDADVHESFASIKDLAPYLPEPYRGWIAGGAWRGFSQPFAYTSPGLGNRADVRSNDGSASVSDYGLMRDQLLDAYDLSHAVLTGYFYPTGLKLQYGFATALAAAYNDYVAEHWLAKDPRFIGSVQVNARDPEAAAREIDRMAAHPQVRQVLLPVVDDIAYGHPVYRPIFEAADRNRLMVAFHHTTFAQGPYGMGLHYMERHALLPLAMMPQVISLIANGVFDAYPNLRFMILEGGFSWLPHVMWRLDREYRQGRVEVPWIKKLPSQHCRERLRLSTQPTEDISGDQWMKLIDLMGTDDVLVFSTDYPHFDFDDPNAAIPRVLPESTREKILWKNAAEFYGVSDDPRSERSLEAAE</sequence>
<evidence type="ECO:0000313" key="4">
    <source>
        <dbReference type="Proteomes" id="UP000289708"/>
    </source>
</evidence>
<dbReference type="PANTHER" id="PTHR21240:SF28">
    <property type="entry name" value="ISO-OROTATE DECARBOXYLASE (EUROFUNG)"/>
    <property type="match status" value="1"/>
</dbReference>
<dbReference type="PANTHER" id="PTHR21240">
    <property type="entry name" value="2-AMINO-3-CARBOXYLMUCONATE-6-SEMIALDEHYDE DECARBOXYLASE"/>
    <property type="match status" value="1"/>
</dbReference>
<dbReference type="InterPro" id="IPR032465">
    <property type="entry name" value="ACMSD"/>
</dbReference>
<protein>
    <submittedName>
        <fullName evidence="3">Amidohydrolase</fullName>
    </submittedName>
</protein>
<dbReference type="InterPro" id="IPR032466">
    <property type="entry name" value="Metal_Hydrolase"/>
</dbReference>